<evidence type="ECO:0000313" key="6">
    <source>
        <dbReference type="EMBL" id="MBE9080432.1"/>
    </source>
</evidence>
<dbReference type="InterPro" id="IPR042283">
    <property type="entry name" value="GpdQ_catalytic"/>
</dbReference>
<dbReference type="InterPro" id="IPR029052">
    <property type="entry name" value="Metallo-depent_PP-like"/>
</dbReference>
<dbReference type="Proteomes" id="UP000636505">
    <property type="component" value="Unassembled WGS sequence"/>
</dbReference>
<evidence type="ECO:0000313" key="7">
    <source>
        <dbReference type="Proteomes" id="UP000636505"/>
    </source>
</evidence>
<dbReference type="Gene3D" id="3.60.21.40">
    <property type="entry name" value="GpdQ, catalytic alpha/beta sandwich domain"/>
    <property type="match status" value="1"/>
</dbReference>
<dbReference type="AlphaFoldDB" id="A0A8J7AAB5"/>
<name>A0A8J7AAB5_9CYAN</name>
<keyword evidence="2" id="KW-0378">Hydrolase</keyword>
<organism evidence="6 7">
    <name type="scientific">Vasconcelosia minhoensis LEGE 07310</name>
    <dbReference type="NCBI Taxonomy" id="915328"/>
    <lineage>
        <taxon>Bacteria</taxon>
        <taxon>Bacillati</taxon>
        <taxon>Cyanobacteriota</taxon>
        <taxon>Cyanophyceae</taxon>
        <taxon>Nodosilineales</taxon>
        <taxon>Cymatolegaceae</taxon>
        <taxon>Vasconcelosia</taxon>
        <taxon>Vasconcelosia minhoensis</taxon>
    </lineage>
</organism>
<keyword evidence="3" id="KW-0408">Iron</keyword>
<sequence length="272" mass="30209">MLLAHISDLHVLAEGKLAYGVVDTNGLVAAAIADINQLSPQPDLVVATGDLVHWGEVAEYEQLKMLLGRLEMPVYLLPGNHDQRQNLRRVFADQSYLPNEGADGGEYLQYVIDDYPMRLIMLDTVVPGEGGGELDESRLAWLAAQLAAAPRRPTLVFMHHPPFTTQITSMDAIGLKGRDRFAEIISRYPCVERVGCGHLHRPILKRWAGTIAYTVPSLVHQVDLDLRPEAEGQFRMEPPAYHLHLWHDDTGLISHTQYVGSYAGPYPFAVAS</sequence>
<comment type="similarity">
    <text evidence="4">Belongs to the cyclic nucleotide phosphodiesterase class-III family.</text>
</comment>
<feature type="domain" description="Calcineurin-like phosphoesterase" evidence="5">
    <location>
        <begin position="1"/>
        <end position="202"/>
    </location>
</feature>
<dbReference type="GO" id="GO:0046872">
    <property type="term" value="F:metal ion binding"/>
    <property type="evidence" value="ECO:0007669"/>
    <property type="project" value="UniProtKB-KW"/>
</dbReference>
<dbReference type="InterPro" id="IPR004843">
    <property type="entry name" value="Calcineurin-like_PHP"/>
</dbReference>
<dbReference type="PANTHER" id="PTHR42988">
    <property type="entry name" value="PHOSPHOHYDROLASE"/>
    <property type="match status" value="1"/>
</dbReference>
<evidence type="ECO:0000259" key="5">
    <source>
        <dbReference type="Pfam" id="PF00149"/>
    </source>
</evidence>
<dbReference type="InterPro" id="IPR026575">
    <property type="entry name" value="GpdQ/CpdA-like"/>
</dbReference>
<dbReference type="RefSeq" id="WP_193912366.1">
    <property type="nucleotide sequence ID" value="NZ_JADEXG010000116.1"/>
</dbReference>
<reference evidence="6" key="1">
    <citation type="submission" date="2020-10" db="EMBL/GenBank/DDBJ databases">
        <authorList>
            <person name="Castelo-Branco R."/>
            <person name="Eusebio N."/>
            <person name="Adriana R."/>
            <person name="Vieira A."/>
            <person name="Brugerolle De Fraissinette N."/>
            <person name="Rezende De Castro R."/>
            <person name="Schneider M.P."/>
            <person name="Vasconcelos V."/>
            <person name="Leao P.N."/>
        </authorList>
    </citation>
    <scope>NUCLEOTIDE SEQUENCE</scope>
    <source>
        <strain evidence="6">LEGE 07310</strain>
    </source>
</reference>
<comment type="caution">
    <text evidence="6">The sequence shown here is derived from an EMBL/GenBank/DDBJ whole genome shotgun (WGS) entry which is preliminary data.</text>
</comment>
<dbReference type="SUPFAM" id="SSF56300">
    <property type="entry name" value="Metallo-dependent phosphatases"/>
    <property type="match status" value="1"/>
</dbReference>
<dbReference type="PANTHER" id="PTHR42988:SF2">
    <property type="entry name" value="CYCLIC NUCLEOTIDE PHOSPHODIESTERASE CBUA0032-RELATED"/>
    <property type="match status" value="1"/>
</dbReference>
<evidence type="ECO:0000256" key="3">
    <source>
        <dbReference type="ARBA" id="ARBA00023004"/>
    </source>
</evidence>
<evidence type="ECO:0000256" key="2">
    <source>
        <dbReference type="ARBA" id="ARBA00022801"/>
    </source>
</evidence>
<dbReference type="GO" id="GO:0004112">
    <property type="term" value="F:cyclic-nucleotide phosphodiesterase activity"/>
    <property type="evidence" value="ECO:0007669"/>
    <property type="project" value="InterPro"/>
</dbReference>
<evidence type="ECO:0000256" key="4">
    <source>
        <dbReference type="ARBA" id="ARBA00025742"/>
    </source>
</evidence>
<dbReference type="Pfam" id="PF00149">
    <property type="entry name" value="Metallophos"/>
    <property type="match status" value="1"/>
</dbReference>
<keyword evidence="1" id="KW-0479">Metal-binding</keyword>
<dbReference type="Gene3D" id="3.30.750.180">
    <property type="entry name" value="GpdQ, beta-strand dimerisation domain"/>
    <property type="match status" value="1"/>
</dbReference>
<evidence type="ECO:0000256" key="1">
    <source>
        <dbReference type="ARBA" id="ARBA00022723"/>
    </source>
</evidence>
<dbReference type="EMBL" id="JADEXG010000116">
    <property type="protein sequence ID" value="MBE9080432.1"/>
    <property type="molecule type" value="Genomic_DNA"/>
</dbReference>
<dbReference type="CDD" id="cd07402">
    <property type="entry name" value="MPP_GpdQ"/>
    <property type="match status" value="1"/>
</dbReference>
<protein>
    <submittedName>
        <fullName evidence="6">Phosphodiesterase</fullName>
    </submittedName>
</protein>
<proteinExistence type="inferred from homology"/>
<accession>A0A8J7AAB5</accession>
<dbReference type="InterPro" id="IPR042281">
    <property type="entry name" value="GpdQ_beta-strand"/>
</dbReference>
<gene>
    <name evidence="6" type="ORF">IQ241_24625</name>
</gene>
<dbReference type="InterPro" id="IPR050884">
    <property type="entry name" value="CNP_phosphodiesterase-III"/>
</dbReference>
<keyword evidence="7" id="KW-1185">Reference proteome</keyword>